<dbReference type="NCBIfam" id="NF004833">
    <property type="entry name" value="PRK06185.1-1"/>
    <property type="match status" value="1"/>
</dbReference>
<protein>
    <submittedName>
        <fullName evidence="3">Kynurenine 3-monooxygenase</fullName>
        <ecNumber evidence="3">1.14.13.9</ecNumber>
    </submittedName>
</protein>
<feature type="domain" description="FAD-binding" evidence="2">
    <location>
        <begin position="1"/>
        <end position="309"/>
    </location>
</feature>
<dbReference type="AlphaFoldDB" id="A0A3S4CXH1"/>
<dbReference type="KEGG" id="mbai:MB901379_03302"/>
<dbReference type="EMBL" id="LR130759">
    <property type="protein sequence ID" value="VDM89721.1"/>
    <property type="molecule type" value="Genomic_DNA"/>
</dbReference>
<evidence type="ECO:0000313" key="4">
    <source>
        <dbReference type="Proteomes" id="UP000269998"/>
    </source>
</evidence>
<evidence type="ECO:0000313" key="3">
    <source>
        <dbReference type="EMBL" id="VDM89721.1"/>
    </source>
</evidence>
<dbReference type="SUPFAM" id="SSF51905">
    <property type="entry name" value="FAD/NAD(P)-binding domain"/>
    <property type="match status" value="1"/>
</dbReference>
<dbReference type="GO" id="GO:0004502">
    <property type="term" value="F:kynurenine 3-monooxygenase activity"/>
    <property type="evidence" value="ECO:0007669"/>
    <property type="project" value="UniProtKB-EC"/>
</dbReference>
<keyword evidence="4" id="KW-1185">Reference proteome</keyword>
<dbReference type="InterPro" id="IPR050631">
    <property type="entry name" value="PheA/TfdB_FAD_monoxygenase"/>
</dbReference>
<dbReference type="GO" id="GO:0071949">
    <property type="term" value="F:FAD binding"/>
    <property type="evidence" value="ECO:0007669"/>
    <property type="project" value="InterPro"/>
</dbReference>
<keyword evidence="1 3" id="KW-0560">Oxidoreductase</keyword>
<evidence type="ECO:0000259" key="2">
    <source>
        <dbReference type="Pfam" id="PF01494"/>
    </source>
</evidence>
<name>A0A3S4CXH1_9MYCO</name>
<dbReference type="PRINTS" id="PR00420">
    <property type="entry name" value="RNGMNOXGNASE"/>
</dbReference>
<dbReference type="PANTHER" id="PTHR43476">
    <property type="entry name" value="3-(3-HYDROXY-PHENYL)PROPIONATE/3-HYDROXYCINNAMIC ACID HYDROXYLASE"/>
    <property type="match status" value="1"/>
</dbReference>
<accession>A0A3S4CXH1</accession>
<gene>
    <name evidence="3" type="primary">kmo</name>
    <name evidence="3" type="ORF">MB901379_03302</name>
</gene>
<organism evidence="3 4">
    <name type="scientific">Mycobacterium basiliense</name>
    <dbReference type="NCBI Taxonomy" id="2094119"/>
    <lineage>
        <taxon>Bacteria</taxon>
        <taxon>Bacillati</taxon>
        <taxon>Actinomycetota</taxon>
        <taxon>Actinomycetes</taxon>
        <taxon>Mycobacteriales</taxon>
        <taxon>Mycobacteriaceae</taxon>
        <taxon>Mycobacterium</taxon>
    </lineage>
</organism>
<reference evidence="4" key="1">
    <citation type="submission" date="2018-02" db="EMBL/GenBank/DDBJ databases">
        <authorList>
            <person name="Seth-Smith MB H."/>
            <person name="Seth-Smith H."/>
        </authorList>
    </citation>
    <scope>NUCLEOTIDE SEQUENCE [LARGE SCALE GENOMIC DNA]</scope>
</reference>
<dbReference type="InterPro" id="IPR002938">
    <property type="entry name" value="FAD-bd"/>
</dbReference>
<dbReference type="EC" id="1.14.13.9" evidence="3"/>
<dbReference type="Proteomes" id="UP000269998">
    <property type="component" value="Chromosome"/>
</dbReference>
<dbReference type="Pfam" id="PF01494">
    <property type="entry name" value="FAD_binding_3"/>
    <property type="match status" value="1"/>
</dbReference>
<dbReference type="PANTHER" id="PTHR43476:SF5">
    <property type="entry name" value="FAD-DEPENDENT MONOOXYGENASE"/>
    <property type="match status" value="1"/>
</dbReference>
<dbReference type="Gene3D" id="3.50.50.60">
    <property type="entry name" value="FAD/NAD(P)-binding domain"/>
    <property type="match status" value="2"/>
</dbReference>
<sequence>MMLGLLLARAGVDVTVMEKHADFLRDFRGDTVHASTLSLLDELGLEARFAQTPHRLIDTIRMKMQGQPVDIDLTRLPGSHRHIALVPQWDFLELLATSAALEPTFRLLRSTEATGVLRGNGSDHDRVVGVTYRDQSGETREMRATLTVACDGRGSTVRSAVGLRPRGFGAPMDVWWFRMPRRADDPTGLAGIFDAGHGAIAIDRGDYYQIAFVIPKGSDAKLRAQGITELHRVLTNMMPWLADRVDSLNSFDDVKLLDVQLNRLRNWHTGGVLCIGDAAHAMSPVGGVGINLAVADAVAAARILAGGLRRGRVSRSRLVWLQARRWAPTAFLQAIQRAIHAVVVAVAVQETTPEPSRAVRLVSRSLALRRMMGYLIAIGPLPEHAPKYARRAG</sequence>
<keyword evidence="3" id="KW-0503">Monooxygenase</keyword>
<evidence type="ECO:0000256" key="1">
    <source>
        <dbReference type="ARBA" id="ARBA00023002"/>
    </source>
</evidence>
<proteinExistence type="predicted"/>
<dbReference type="InterPro" id="IPR036188">
    <property type="entry name" value="FAD/NAD-bd_sf"/>
</dbReference>